<dbReference type="Proteomes" id="UP000824890">
    <property type="component" value="Unassembled WGS sequence"/>
</dbReference>
<sequence length="134" mass="15445">MKTVSEDDKISRHCNEVRRGCRIDKNRKMLSLGDDGWRYEEVAGVGLHVESSTVQPRTVQQQIRLWHCDSSRSFDVELLGSKLWARPKQIRTRTQSEALTRRRFEFWFVPVEGKLRWPVTGGAAVQGRGGGSRF</sequence>
<keyword evidence="2" id="KW-1185">Reference proteome</keyword>
<protein>
    <submittedName>
        <fullName evidence="1">Uncharacterized protein</fullName>
    </submittedName>
</protein>
<organism evidence="1 2">
    <name type="scientific">Brassica napus</name>
    <name type="common">Rape</name>
    <dbReference type="NCBI Taxonomy" id="3708"/>
    <lineage>
        <taxon>Eukaryota</taxon>
        <taxon>Viridiplantae</taxon>
        <taxon>Streptophyta</taxon>
        <taxon>Embryophyta</taxon>
        <taxon>Tracheophyta</taxon>
        <taxon>Spermatophyta</taxon>
        <taxon>Magnoliopsida</taxon>
        <taxon>eudicotyledons</taxon>
        <taxon>Gunneridae</taxon>
        <taxon>Pentapetalae</taxon>
        <taxon>rosids</taxon>
        <taxon>malvids</taxon>
        <taxon>Brassicales</taxon>
        <taxon>Brassicaceae</taxon>
        <taxon>Brassiceae</taxon>
        <taxon>Brassica</taxon>
    </lineage>
</organism>
<proteinExistence type="predicted"/>
<reference evidence="1 2" key="1">
    <citation type="submission" date="2021-05" db="EMBL/GenBank/DDBJ databases">
        <title>Genome Assembly of Synthetic Allotetraploid Brassica napus Reveals Homoeologous Exchanges between Subgenomes.</title>
        <authorList>
            <person name="Davis J.T."/>
        </authorList>
    </citation>
    <scope>NUCLEOTIDE SEQUENCE [LARGE SCALE GENOMIC DNA]</scope>
    <source>
        <strain evidence="2">cv. Da-Ae</strain>
        <tissue evidence="1">Seedling</tissue>
    </source>
</reference>
<accession>A0ABQ7Z5Q8</accession>
<gene>
    <name evidence="1" type="ORF">HID58_072863</name>
</gene>
<comment type="caution">
    <text evidence="1">The sequence shown here is derived from an EMBL/GenBank/DDBJ whole genome shotgun (WGS) entry which is preliminary data.</text>
</comment>
<evidence type="ECO:0000313" key="1">
    <source>
        <dbReference type="EMBL" id="KAH0875501.1"/>
    </source>
</evidence>
<name>A0ABQ7Z5Q8_BRANA</name>
<dbReference type="EMBL" id="JAGKQM010000016">
    <property type="protein sequence ID" value="KAH0875501.1"/>
    <property type="molecule type" value="Genomic_DNA"/>
</dbReference>
<evidence type="ECO:0000313" key="2">
    <source>
        <dbReference type="Proteomes" id="UP000824890"/>
    </source>
</evidence>